<comment type="caution">
    <text evidence="2">The sequence shown here is derived from an EMBL/GenBank/DDBJ whole genome shotgun (WGS) entry which is preliminary data.</text>
</comment>
<organism evidence="2 3">
    <name type="scientific">Lichenibacterium ramalinae</name>
    <dbReference type="NCBI Taxonomy" id="2316527"/>
    <lineage>
        <taxon>Bacteria</taxon>
        <taxon>Pseudomonadati</taxon>
        <taxon>Pseudomonadota</taxon>
        <taxon>Alphaproteobacteria</taxon>
        <taxon>Hyphomicrobiales</taxon>
        <taxon>Lichenihabitantaceae</taxon>
        <taxon>Lichenibacterium</taxon>
    </lineage>
</organism>
<feature type="compositionally biased region" description="Gly residues" evidence="1">
    <location>
        <begin position="84"/>
        <end position="98"/>
    </location>
</feature>
<feature type="compositionally biased region" description="Polar residues" evidence="1">
    <location>
        <begin position="72"/>
        <end position="82"/>
    </location>
</feature>
<keyword evidence="3" id="KW-1185">Reference proteome</keyword>
<dbReference type="Proteomes" id="UP000289411">
    <property type="component" value="Unassembled WGS sequence"/>
</dbReference>
<evidence type="ECO:0000313" key="3">
    <source>
        <dbReference type="Proteomes" id="UP000289411"/>
    </source>
</evidence>
<feature type="compositionally biased region" description="Low complexity" evidence="1">
    <location>
        <begin position="113"/>
        <end position="125"/>
    </location>
</feature>
<dbReference type="Pfam" id="PF09849">
    <property type="entry name" value="DUF2076"/>
    <property type="match status" value="1"/>
</dbReference>
<evidence type="ECO:0000256" key="1">
    <source>
        <dbReference type="SAM" id="MobiDB-lite"/>
    </source>
</evidence>
<evidence type="ECO:0000313" key="2">
    <source>
        <dbReference type="EMBL" id="RYB05087.1"/>
    </source>
</evidence>
<dbReference type="InterPro" id="IPR018648">
    <property type="entry name" value="DUF2076"/>
</dbReference>
<feature type="region of interest" description="Disordered" evidence="1">
    <location>
        <begin position="69"/>
        <end position="165"/>
    </location>
</feature>
<gene>
    <name evidence="2" type="ORF">D3272_11575</name>
</gene>
<sequence>MNSDERQLITGLFDRMKSVGSQGRDRDADQLITDQVRQQPYAPYLLTQTVLVQDQALRAANDRIQQLEEQVRQTQAPGQQNEGGFLGGLGRMFGGGAAGAAASSVPSTGHAAQPDPYRGQQPGYGQQQGYGQQPGYGQQQPPQGPWGNQGYAQQQPQGGGMFGGGGGGGGGFMKGALGAAAGVAGGVLMADGIRNLFSGGHNPMGIASGFGGGEGGFGAPGGETVINNYYDSPQDQQPSDNQGGGYQAGNYGNDGGGDTGGGDPGGYSQDV</sequence>
<accession>A0A4Q2RDV1</accession>
<reference evidence="2 3" key="2">
    <citation type="submission" date="2019-02" db="EMBL/GenBank/DDBJ databases">
        <title>'Lichenibacterium ramalinii' gen. nov. sp. nov., 'Lichenibacterium minor' gen. nov. sp. nov.</title>
        <authorList>
            <person name="Pankratov T."/>
        </authorList>
    </citation>
    <scope>NUCLEOTIDE SEQUENCE [LARGE SCALE GENOMIC DNA]</scope>
    <source>
        <strain evidence="2 3">RmlP001</strain>
    </source>
</reference>
<protein>
    <submittedName>
        <fullName evidence="2">DUF2076 domain-containing protein</fullName>
    </submittedName>
</protein>
<feature type="compositionally biased region" description="Low complexity" evidence="1">
    <location>
        <begin position="229"/>
        <end position="241"/>
    </location>
</feature>
<proteinExistence type="predicted"/>
<dbReference type="EMBL" id="QYBC01000008">
    <property type="protein sequence ID" value="RYB05087.1"/>
    <property type="molecule type" value="Genomic_DNA"/>
</dbReference>
<dbReference type="AlphaFoldDB" id="A0A4Q2RDV1"/>
<feature type="compositionally biased region" description="Gly residues" evidence="1">
    <location>
        <begin position="242"/>
        <end position="265"/>
    </location>
</feature>
<name>A0A4Q2RDV1_9HYPH</name>
<feature type="compositionally biased region" description="Low complexity" evidence="1">
    <location>
        <begin position="135"/>
        <end position="156"/>
    </location>
</feature>
<dbReference type="RefSeq" id="WP_129219327.1">
    <property type="nucleotide sequence ID" value="NZ_QYBC01000008.1"/>
</dbReference>
<reference evidence="2 3" key="1">
    <citation type="submission" date="2018-09" db="EMBL/GenBank/DDBJ databases">
        <authorList>
            <person name="Grouzdev D.S."/>
            <person name="Krutkina M.S."/>
        </authorList>
    </citation>
    <scope>NUCLEOTIDE SEQUENCE [LARGE SCALE GENOMIC DNA]</scope>
    <source>
        <strain evidence="2 3">RmlP001</strain>
    </source>
</reference>
<dbReference type="OrthoDB" id="122910at2"/>
<feature type="region of interest" description="Disordered" evidence="1">
    <location>
        <begin position="218"/>
        <end position="271"/>
    </location>
</feature>